<organism evidence="4 5">
    <name type="scientific">Paraconexibacter antarcticus</name>
    <dbReference type="NCBI Taxonomy" id="2949664"/>
    <lineage>
        <taxon>Bacteria</taxon>
        <taxon>Bacillati</taxon>
        <taxon>Actinomycetota</taxon>
        <taxon>Thermoleophilia</taxon>
        <taxon>Solirubrobacterales</taxon>
        <taxon>Paraconexibacteraceae</taxon>
        <taxon>Paraconexibacter</taxon>
    </lineage>
</organism>
<name>A0ABY5DL92_9ACTN</name>
<evidence type="ECO:0000259" key="3">
    <source>
        <dbReference type="PROSITE" id="PS51462"/>
    </source>
</evidence>
<dbReference type="SUPFAM" id="SSF55811">
    <property type="entry name" value="Nudix"/>
    <property type="match status" value="1"/>
</dbReference>
<keyword evidence="2 4" id="KW-0378">Hydrolase</keyword>
<dbReference type="InterPro" id="IPR000086">
    <property type="entry name" value="NUDIX_hydrolase_dom"/>
</dbReference>
<dbReference type="GO" id="GO:0016787">
    <property type="term" value="F:hydrolase activity"/>
    <property type="evidence" value="ECO:0007669"/>
    <property type="project" value="UniProtKB-KW"/>
</dbReference>
<comment type="cofactor">
    <cofactor evidence="1">
        <name>Mg(2+)</name>
        <dbReference type="ChEBI" id="CHEBI:18420"/>
    </cofactor>
</comment>
<dbReference type="Gene3D" id="3.90.79.10">
    <property type="entry name" value="Nucleoside Triphosphate Pyrophosphohydrolase"/>
    <property type="match status" value="1"/>
</dbReference>
<dbReference type="PANTHER" id="PTHR11839:SF18">
    <property type="entry name" value="NUDIX HYDROLASE DOMAIN-CONTAINING PROTEIN"/>
    <property type="match status" value="1"/>
</dbReference>
<dbReference type="PANTHER" id="PTHR11839">
    <property type="entry name" value="UDP/ADP-SUGAR PYROPHOSPHATASE"/>
    <property type="match status" value="1"/>
</dbReference>
<evidence type="ECO:0000256" key="2">
    <source>
        <dbReference type="ARBA" id="ARBA00022801"/>
    </source>
</evidence>
<reference evidence="4 5" key="1">
    <citation type="submission" date="2022-06" db="EMBL/GenBank/DDBJ databases">
        <title>Paraconexibacter antarcticus.</title>
        <authorList>
            <person name="Kim C.S."/>
        </authorList>
    </citation>
    <scope>NUCLEOTIDE SEQUENCE [LARGE SCALE GENOMIC DNA]</scope>
    <source>
        <strain evidence="4 5">02-257</strain>
    </source>
</reference>
<dbReference type="Proteomes" id="UP001056035">
    <property type="component" value="Chromosome"/>
</dbReference>
<dbReference type="EMBL" id="CP098502">
    <property type="protein sequence ID" value="UTI62583.1"/>
    <property type="molecule type" value="Genomic_DNA"/>
</dbReference>
<dbReference type="RefSeq" id="WP_254569320.1">
    <property type="nucleotide sequence ID" value="NZ_CP098502.1"/>
</dbReference>
<proteinExistence type="predicted"/>
<protein>
    <submittedName>
        <fullName evidence="4">NUDIX hydrolase</fullName>
    </submittedName>
</protein>
<sequence length="178" mass="19823">MSERDFTALGGDQIWQGRIIGVREERFRYPDGEEVSREIVTHPGAVGVVAHDEGHVYLIRQPREAVGEPDLLEIPAGRLDKPGEDALPAAQRELAEEIGLAASEWEHLRTFYPSVGCNRETVHVYRATGLSERHADSGEHERIEIVAWPLADLDGAIDATKDAKTIIGLMLLRERLRA</sequence>
<gene>
    <name evidence="4" type="ORF">NBH00_14565</name>
</gene>
<accession>A0ABY5DL92</accession>
<dbReference type="PROSITE" id="PS51462">
    <property type="entry name" value="NUDIX"/>
    <property type="match status" value="1"/>
</dbReference>
<evidence type="ECO:0000256" key="1">
    <source>
        <dbReference type="ARBA" id="ARBA00001946"/>
    </source>
</evidence>
<evidence type="ECO:0000313" key="4">
    <source>
        <dbReference type="EMBL" id="UTI62583.1"/>
    </source>
</evidence>
<dbReference type="Pfam" id="PF00293">
    <property type="entry name" value="NUDIX"/>
    <property type="match status" value="1"/>
</dbReference>
<evidence type="ECO:0000313" key="5">
    <source>
        <dbReference type="Proteomes" id="UP001056035"/>
    </source>
</evidence>
<keyword evidence="5" id="KW-1185">Reference proteome</keyword>
<dbReference type="InterPro" id="IPR015797">
    <property type="entry name" value="NUDIX_hydrolase-like_dom_sf"/>
</dbReference>
<feature type="domain" description="Nudix hydrolase" evidence="3">
    <location>
        <begin position="40"/>
        <end position="170"/>
    </location>
</feature>